<gene>
    <name evidence="7" type="ORF">BEMITA_LOCUS4736</name>
</gene>
<dbReference type="Proteomes" id="UP001152759">
    <property type="component" value="Chromosome 2"/>
</dbReference>
<sequence>MERRLYVVLVLSVSAISAADIEVTLPKGKIVGRDGIKTRGGRNICSFTGIPYAEPPIYQHRFQEPVPKQPWRGILNATLHGRQCPQKNVYSLGKKHETVGSEDCLHLNVFTPEINAGASMPVMVYIHGGSYQQGSNYRYIYGPEYILDKDIVLVTINYRLAALGFLSLGDEVFPGNLGLKDQALALEWINENIKFFGGNPDLVTIFGDSAGGASTSLHMFSPLSKGLFHRAISMSGTALCPWAVIPQPLAKDRGRAFLTLLGCPTEPSTKALECLQNTPLEAIMNVQLKFYEWLFLPLVIFGPVIEEKGRPGAFLTLNPKTARPESSIPYIAGFSSGEGGIVASGLFTKAPHFVQDLETAPDRLLPLLLNLRGKYDQRALDDISEQIKGYYFGGRQINNDTIPEFIDMITDNWFMYGTLAAGVRWGSPAYLYYYDYPSALSYNQIFGDGSIKSVSHSDILLNLFPLTAYFPNRVLSKEENKVSSRILDLWTGFASEVAWGIQEHDWQPINMENRIRFLHITQDKPIMSDNLLHDRYQFWKALDYTQGGKLAVII</sequence>
<evidence type="ECO:0000256" key="4">
    <source>
        <dbReference type="ARBA" id="ARBA00023180"/>
    </source>
</evidence>
<organism evidence="7 8">
    <name type="scientific">Bemisia tabaci</name>
    <name type="common">Sweetpotato whitefly</name>
    <name type="synonym">Aleurodes tabaci</name>
    <dbReference type="NCBI Taxonomy" id="7038"/>
    <lineage>
        <taxon>Eukaryota</taxon>
        <taxon>Metazoa</taxon>
        <taxon>Ecdysozoa</taxon>
        <taxon>Arthropoda</taxon>
        <taxon>Hexapoda</taxon>
        <taxon>Insecta</taxon>
        <taxon>Pterygota</taxon>
        <taxon>Neoptera</taxon>
        <taxon>Paraneoptera</taxon>
        <taxon>Hemiptera</taxon>
        <taxon>Sternorrhyncha</taxon>
        <taxon>Aleyrodoidea</taxon>
        <taxon>Aleyrodidae</taxon>
        <taxon>Aleyrodinae</taxon>
        <taxon>Bemisia</taxon>
    </lineage>
</organism>
<name>A0A9P0A4F9_BEMTA</name>
<dbReference type="PROSITE" id="PS00122">
    <property type="entry name" value="CARBOXYLESTERASE_B_1"/>
    <property type="match status" value="1"/>
</dbReference>
<feature type="chain" id="PRO_5040531036" description="Carboxylic ester hydrolase" evidence="5">
    <location>
        <begin position="19"/>
        <end position="554"/>
    </location>
</feature>
<dbReference type="SUPFAM" id="SSF53474">
    <property type="entry name" value="alpha/beta-Hydrolases"/>
    <property type="match status" value="1"/>
</dbReference>
<dbReference type="GO" id="GO:0052689">
    <property type="term" value="F:carboxylic ester hydrolase activity"/>
    <property type="evidence" value="ECO:0007669"/>
    <property type="project" value="UniProtKB-KW"/>
</dbReference>
<dbReference type="PANTHER" id="PTHR11559">
    <property type="entry name" value="CARBOXYLESTERASE"/>
    <property type="match status" value="1"/>
</dbReference>
<evidence type="ECO:0000256" key="3">
    <source>
        <dbReference type="ARBA" id="ARBA00022801"/>
    </source>
</evidence>
<dbReference type="KEGG" id="btab:109039584"/>
<keyword evidence="2" id="KW-0719">Serine esterase</keyword>
<keyword evidence="8" id="KW-1185">Reference proteome</keyword>
<evidence type="ECO:0000256" key="5">
    <source>
        <dbReference type="RuleBase" id="RU361235"/>
    </source>
</evidence>
<accession>A0A9P0A4F9</accession>
<keyword evidence="5" id="KW-0732">Signal</keyword>
<feature type="signal peptide" evidence="5">
    <location>
        <begin position="1"/>
        <end position="18"/>
    </location>
</feature>
<dbReference type="Pfam" id="PF00135">
    <property type="entry name" value="COesterase"/>
    <property type="match status" value="1"/>
</dbReference>
<dbReference type="InterPro" id="IPR029058">
    <property type="entry name" value="AB_hydrolase_fold"/>
</dbReference>
<dbReference type="InterPro" id="IPR050309">
    <property type="entry name" value="Type-B_Carboxylest/Lipase"/>
</dbReference>
<evidence type="ECO:0000313" key="7">
    <source>
        <dbReference type="EMBL" id="CAH0385515.1"/>
    </source>
</evidence>
<evidence type="ECO:0000259" key="6">
    <source>
        <dbReference type="Pfam" id="PF00135"/>
    </source>
</evidence>
<dbReference type="Gene3D" id="3.40.50.1820">
    <property type="entry name" value="alpha/beta hydrolase"/>
    <property type="match status" value="1"/>
</dbReference>
<keyword evidence="4" id="KW-0325">Glycoprotein</keyword>
<feature type="domain" description="Carboxylesterase type B" evidence="6">
    <location>
        <begin position="21"/>
        <end position="539"/>
    </location>
</feature>
<protein>
    <recommendedName>
        <fullName evidence="5">Carboxylic ester hydrolase</fullName>
        <ecNumber evidence="5">3.1.1.-</ecNumber>
    </recommendedName>
</protein>
<comment type="similarity">
    <text evidence="1 5">Belongs to the type-B carboxylesterase/lipase family.</text>
</comment>
<reference evidence="7" key="1">
    <citation type="submission" date="2021-12" db="EMBL/GenBank/DDBJ databases">
        <authorList>
            <person name="King R."/>
        </authorList>
    </citation>
    <scope>NUCLEOTIDE SEQUENCE</scope>
</reference>
<dbReference type="AlphaFoldDB" id="A0A9P0A4F9"/>
<evidence type="ECO:0000256" key="1">
    <source>
        <dbReference type="ARBA" id="ARBA00005964"/>
    </source>
</evidence>
<evidence type="ECO:0000313" key="8">
    <source>
        <dbReference type="Proteomes" id="UP001152759"/>
    </source>
</evidence>
<dbReference type="EC" id="3.1.1.-" evidence="5"/>
<dbReference type="InterPro" id="IPR002018">
    <property type="entry name" value="CarbesteraseB"/>
</dbReference>
<dbReference type="EMBL" id="OU963863">
    <property type="protein sequence ID" value="CAH0385515.1"/>
    <property type="molecule type" value="Genomic_DNA"/>
</dbReference>
<proteinExistence type="inferred from homology"/>
<dbReference type="InterPro" id="IPR019826">
    <property type="entry name" value="Carboxylesterase_B_AS"/>
</dbReference>
<keyword evidence="3 5" id="KW-0378">Hydrolase</keyword>
<evidence type="ECO:0000256" key="2">
    <source>
        <dbReference type="ARBA" id="ARBA00022487"/>
    </source>
</evidence>